<comment type="subunit">
    <text evidence="3 13">Monomer.</text>
</comment>
<evidence type="ECO:0000256" key="1">
    <source>
        <dbReference type="ARBA" id="ARBA00004496"/>
    </source>
</evidence>
<dbReference type="Gene3D" id="3.40.1780.10">
    <property type="entry name" value="QueA-like"/>
    <property type="match status" value="1"/>
</dbReference>
<keyword evidence="14" id="KW-0413">Isomerase</keyword>
<comment type="caution">
    <text evidence="14">The sequence shown here is derived from an EMBL/GenBank/DDBJ whole genome shotgun (WGS) entry which is preliminary data.</text>
</comment>
<evidence type="ECO:0000256" key="5">
    <source>
        <dbReference type="ARBA" id="ARBA00022679"/>
    </source>
</evidence>
<name>A0A845QHR6_9FIRM</name>
<protein>
    <recommendedName>
        <fullName evidence="11 13">S-adenosylmethionine:tRNA ribosyltransferase-isomerase</fullName>
        <ecNumber evidence="10 13">2.4.99.17</ecNumber>
    </recommendedName>
    <alternativeName>
        <fullName evidence="12 13">Queuosine biosynthesis protein QueA</fullName>
    </alternativeName>
</protein>
<organism evidence="14 15">
    <name type="scientific">Anaerotruncus colihominis</name>
    <dbReference type="NCBI Taxonomy" id="169435"/>
    <lineage>
        <taxon>Bacteria</taxon>
        <taxon>Bacillati</taxon>
        <taxon>Bacillota</taxon>
        <taxon>Clostridia</taxon>
        <taxon>Eubacteriales</taxon>
        <taxon>Oscillospiraceae</taxon>
        <taxon>Anaerotruncus</taxon>
    </lineage>
</organism>
<gene>
    <name evidence="13 14" type="primary">queA</name>
    <name evidence="14" type="ORF">D0435_05135</name>
</gene>
<proteinExistence type="inferred from homology"/>
<dbReference type="GO" id="GO:0005737">
    <property type="term" value="C:cytoplasm"/>
    <property type="evidence" value="ECO:0007669"/>
    <property type="project" value="UniProtKB-SubCell"/>
</dbReference>
<dbReference type="InterPro" id="IPR042118">
    <property type="entry name" value="QueA_dom1"/>
</dbReference>
<comment type="catalytic activity">
    <reaction evidence="8 13">
        <text>7-aminomethyl-7-carbaguanosine(34) in tRNA + S-adenosyl-L-methionine = epoxyqueuosine(34) in tRNA + adenine + L-methionine + 2 H(+)</text>
        <dbReference type="Rhea" id="RHEA:32155"/>
        <dbReference type="Rhea" id="RHEA-COMP:10342"/>
        <dbReference type="Rhea" id="RHEA-COMP:18582"/>
        <dbReference type="ChEBI" id="CHEBI:15378"/>
        <dbReference type="ChEBI" id="CHEBI:16708"/>
        <dbReference type="ChEBI" id="CHEBI:57844"/>
        <dbReference type="ChEBI" id="CHEBI:59789"/>
        <dbReference type="ChEBI" id="CHEBI:82833"/>
        <dbReference type="ChEBI" id="CHEBI:194443"/>
        <dbReference type="EC" id="2.4.99.17"/>
    </reaction>
</comment>
<keyword evidence="4 13" id="KW-0963">Cytoplasm</keyword>
<dbReference type="EC" id="2.4.99.17" evidence="10 13"/>
<evidence type="ECO:0000256" key="11">
    <source>
        <dbReference type="ARBA" id="ARBA00069325"/>
    </source>
</evidence>
<evidence type="ECO:0000313" key="14">
    <source>
        <dbReference type="EMBL" id="NBH61036.1"/>
    </source>
</evidence>
<comment type="function">
    <text evidence="13">Transfers and isomerizes the ribose moiety from AdoMet to the 7-aminomethyl group of 7-deazaguanine (preQ1-tRNA) to give epoxyqueuosine (oQ-tRNA).</text>
</comment>
<dbReference type="Gene3D" id="2.40.10.240">
    <property type="entry name" value="QueA-like"/>
    <property type="match status" value="1"/>
</dbReference>
<dbReference type="UniPathway" id="UPA00392"/>
<dbReference type="RefSeq" id="WP_160201321.1">
    <property type="nucleotide sequence ID" value="NZ_QXWK01000009.1"/>
</dbReference>
<evidence type="ECO:0000256" key="9">
    <source>
        <dbReference type="ARBA" id="ARBA00061210"/>
    </source>
</evidence>
<accession>A0A845QHR6</accession>
<dbReference type="InterPro" id="IPR003699">
    <property type="entry name" value="QueA"/>
</dbReference>
<dbReference type="Pfam" id="PF02547">
    <property type="entry name" value="Queuosine_synth"/>
    <property type="match status" value="1"/>
</dbReference>
<comment type="subcellular location">
    <subcellularLocation>
        <location evidence="1 13">Cytoplasm</location>
    </subcellularLocation>
</comment>
<dbReference type="InterPro" id="IPR036100">
    <property type="entry name" value="QueA_sf"/>
</dbReference>
<evidence type="ECO:0000256" key="10">
    <source>
        <dbReference type="ARBA" id="ARBA00066503"/>
    </source>
</evidence>
<comment type="similarity">
    <text evidence="9 13">Belongs to the QueA family.</text>
</comment>
<dbReference type="Proteomes" id="UP000446866">
    <property type="component" value="Unassembled WGS sequence"/>
</dbReference>
<dbReference type="NCBIfam" id="TIGR00113">
    <property type="entry name" value="queA"/>
    <property type="match status" value="1"/>
</dbReference>
<keyword evidence="7 13" id="KW-0671">Queuosine biosynthesis</keyword>
<evidence type="ECO:0000313" key="15">
    <source>
        <dbReference type="Proteomes" id="UP000446866"/>
    </source>
</evidence>
<dbReference type="FunFam" id="3.40.1780.10:FF:000001">
    <property type="entry name" value="S-adenosylmethionine:tRNA ribosyltransferase-isomerase"/>
    <property type="match status" value="1"/>
</dbReference>
<evidence type="ECO:0000256" key="2">
    <source>
        <dbReference type="ARBA" id="ARBA00004691"/>
    </source>
</evidence>
<dbReference type="NCBIfam" id="NF001140">
    <property type="entry name" value="PRK00147.1"/>
    <property type="match status" value="1"/>
</dbReference>
<dbReference type="PANTHER" id="PTHR30307:SF0">
    <property type="entry name" value="S-ADENOSYLMETHIONINE:TRNA RIBOSYLTRANSFERASE-ISOMERASE"/>
    <property type="match status" value="1"/>
</dbReference>
<evidence type="ECO:0000256" key="12">
    <source>
        <dbReference type="ARBA" id="ARBA00076160"/>
    </source>
</evidence>
<sequence>MRIDDFDYTLPQELIAQRPSEQRDVCRLMVLNREKGSVDHKRFYDILDYLQAGDCLVMNNSKVLPARLFGEKEGTGAKIEFLLIKRLDGDRWETMVKPGKRLKPGDSVSFGENFSAKILDYGEDGTRIVEFFYEGIFMERLEELGKMPLPPYIERESTVEDRDMYQTVYCKEEGSVAAPTAGLHFTEELLKKAEAKGVRLAYVTLHVGIGTFRPVKCENVEDHHMHFEEYEVDEKTAQMINDTILAGGRIVSVGTTSTRTLESAAYMDEISGTFLVKAGAGSTGIFIYPGYQFKVVEALITNFHLPKSTLLMLISALYNRDQILKAYEIAVTEKYRFFSYGDAMLIE</sequence>
<reference evidence="14 15" key="1">
    <citation type="submission" date="2018-08" db="EMBL/GenBank/DDBJ databases">
        <title>Murine metabolic-syndrome-specific gut microbial biobank.</title>
        <authorList>
            <person name="Liu C."/>
        </authorList>
    </citation>
    <scope>NUCLEOTIDE SEQUENCE [LARGE SCALE GENOMIC DNA]</scope>
    <source>
        <strain evidence="14 15">28</strain>
    </source>
</reference>
<evidence type="ECO:0000256" key="6">
    <source>
        <dbReference type="ARBA" id="ARBA00022691"/>
    </source>
</evidence>
<evidence type="ECO:0000256" key="3">
    <source>
        <dbReference type="ARBA" id="ARBA00011245"/>
    </source>
</evidence>
<dbReference type="SUPFAM" id="SSF111337">
    <property type="entry name" value="QueA-like"/>
    <property type="match status" value="1"/>
</dbReference>
<keyword evidence="14" id="KW-0328">Glycosyltransferase</keyword>
<dbReference type="AlphaFoldDB" id="A0A845QHR6"/>
<keyword evidence="6 13" id="KW-0949">S-adenosyl-L-methionine</keyword>
<keyword evidence="5 13" id="KW-0808">Transferase</keyword>
<dbReference type="FunFam" id="2.40.10.240:FF:000002">
    <property type="entry name" value="S-adenosylmethionine:tRNA ribosyltransferase-isomerase"/>
    <property type="match status" value="1"/>
</dbReference>
<evidence type="ECO:0000256" key="8">
    <source>
        <dbReference type="ARBA" id="ARBA00052751"/>
    </source>
</evidence>
<dbReference type="GO" id="GO:0051075">
    <property type="term" value="F:S-adenosylmethionine:tRNA ribosyltransferase-isomerase activity"/>
    <property type="evidence" value="ECO:0007669"/>
    <property type="project" value="UniProtKB-EC"/>
</dbReference>
<dbReference type="EMBL" id="QXWK01000009">
    <property type="protein sequence ID" value="NBH61036.1"/>
    <property type="molecule type" value="Genomic_DNA"/>
</dbReference>
<comment type="pathway">
    <text evidence="2 13">tRNA modification; tRNA-queuosine biosynthesis.</text>
</comment>
<evidence type="ECO:0000256" key="13">
    <source>
        <dbReference type="HAMAP-Rule" id="MF_00113"/>
    </source>
</evidence>
<evidence type="ECO:0000256" key="4">
    <source>
        <dbReference type="ARBA" id="ARBA00022490"/>
    </source>
</evidence>
<dbReference type="HAMAP" id="MF_00113">
    <property type="entry name" value="QueA"/>
    <property type="match status" value="1"/>
</dbReference>
<dbReference type="PANTHER" id="PTHR30307">
    <property type="entry name" value="S-ADENOSYLMETHIONINE:TRNA RIBOSYLTRANSFERASE-ISOMERASE"/>
    <property type="match status" value="1"/>
</dbReference>
<dbReference type="InterPro" id="IPR042119">
    <property type="entry name" value="QueA_dom2"/>
</dbReference>
<keyword evidence="15" id="KW-1185">Reference proteome</keyword>
<evidence type="ECO:0000256" key="7">
    <source>
        <dbReference type="ARBA" id="ARBA00022785"/>
    </source>
</evidence>
<dbReference type="GO" id="GO:0008616">
    <property type="term" value="P:tRNA queuosine(34) biosynthetic process"/>
    <property type="evidence" value="ECO:0007669"/>
    <property type="project" value="UniProtKB-UniRule"/>
</dbReference>